<reference evidence="3" key="1">
    <citation type="submission" date="2011-03" db="EMBL/GenBank/DDBJ databases">
        <title>Complete sequence of Sphingobacterium sp. 21.</title>
        <authorList>
            <consortium name="US DOE Joint Genome Institute"/>
            <person name="Lucas S."/>
            <person name="Copeland A."/>
            <person name="Lapidus A."/>
            <person name="Cheng J.-F."/>
            <person name="Goodwin L."/>
            <person name="Pitluck S."/>
            <person name="Davenport K."/>
            <person name="Detter J.C."/>
            <person name="Han C."/>
            <person name="Tapia R."/>
            <person name="Land M."/>
            <person name="Hauser L."/>
            <person name="Kyrpides N."/>
            <person name="Ivanova N."/>
            <person name="Ovchinnikova G."/>
            <person name="Pagani I."/>
            <person name="Siebers A.K."/>
            <person name="Allgaier M."/>
            <person name="Thelen M.P."/>
            <person name="Hugenholtz P."/>
            <person name="Woyke T."/>
        </authorList>
    </citation>
    <scope>NUCLEOTIDE SEQUENCE</scope>
    <source>
        <strain evidence="3">21</strain>
    </source>
</reference>
<dbReference type="EMBL" id="CP002584">
    <property type="protein sequence ID" value="ADZ77274.1"/>
    <property type="molecule type" value="Genomic_DNA"/>
</dbReference>
<dbReference type="Pfam" id="PF14028">
    <property type="entry name" value="Lant_dehydr_C"/>
    <property type="match status" value="1"/>
</dbReference>
<evidence type="ECO:0000313" key="3">
    <source>
        <dbReference type="EMBL" id="ADZ77274.1"/>
    </source>
</evidence>
<dbReference type="InterPro" id="IPR006827">
    <property type="entry name" value="Lant_deHydtase_N"/>
</dbReference>
<evidence type="ECO:0000259" key="1">
    <source>
        <dbReference type="Pfam" id="PF04738"/>
    </source>
</evidence>
<dbReference type="PATRIC" id="fig|743722.3.peg.748"/>
<organism evidence="3">
    <name type="scientific">Sphingobacterium sp. (strain 21)</name>
    <dbReference type="NCBI Taxonomy" id="743722"/>
    <lineage>
        <taxon>Bacteria</taxon>
        <taxon>Pseudomonadati</taxon>
        <taxon>Bacteroidota</taxon>
        <taxon>Sphingobacteriia</taxon>
        <taxon>Sphingobacteriales</taxon>
        <taxon>Sphingobacteriaceae</taxon>
        <taxon>Sphingobacterium</taxon>
    </lineage>
</organism>
<feature type="domain" description="Thiopeptide-type bacteriocin biosynthesis" evidence="2">
    <location>
        <begin position="760"/>
        <end position="1004"/>
    </location>
</feature>
<dbReference type="KEGG" id="shg:Sph21_0696"/>
<dbReference type="STRING" id="743722.Sph21_0696"/>
<name>F4C9Y4_SPHS2</name>
<dbReference type="OrthoDB" id="1273722at2"/>
<evidence type="ECO:0000259" key="2">
    <source>
        <dbReference type="Pfam" id="PF14028"/>
    </source>
</evidence>
<sequence length="1018" mass="119046">MYYHAGKALVRTPLFPLKDLLPHVGDALFSFDKLIQKRLTDPVFLEALYWASPNVYQLALDLRTGEISDKKKQKQALHTLKKYIVRASSRCTPFGIFAGCSWQQIGQSNQGEKANNKELFRRRLRVDVGFLQTFIRHLEQDDQIWPFLRFRTNPTLYQMTETYRYTEQILKGEHWNAQLSTIDRTELLDEIFFHAQYASLTMNQIADLIGYEESEEEKFSFVRELLSVQFLVTDLTLELIGDRQLLCLVEQLMQIKERCKAVIPYIAFLQLLQETTETIERVPIGALNFDAFRRVKKQALQLGLKSTTSFFQADLTGRVESSAELDERMLSYLWKGAEILSRFTSSSPLEEALKRFKKLFLERYESREVPLLEVLDNEIGIGFPASSQIGHIEHNMLYEEVSSLKTTRLPMEQHKQKWHAYLQKKTEQLSLTGGLEIELTDEEVSAFEPTISQLADTVSVMCSVLPNGYLHLQNVGGSTANALLGRFAYLDAGIYEIGQTIADRERKLNDQTILAEVLFMPKGRIGNVSRRLRWYDYEIQCSENIFTSKTNGIPLTDLWVSIQGNETVLRSKRLNKRVIPRLSSAHNFGGTEQPIYQFLGAIQHQGSPGLQLNWGAWAEHKKFLPRVRYKKVILQRASWHFDEKDYLELESQENPIEALKRWLKRWQIVPYVVLGEGDNELLIHIDDDSYLQLLWVEWKKKKEIHLIEFPFLTFNPTAKPVLPHQFVIPFLRKEPRKRILSSFIQTASSVARIFIPGSDWLFIKIYCGAFNSDKILVKLVKEVGDSLKERGYINDYFFVRYTDPHYHIRFRMHIVHPETNYAEVIRCFHDRSTFFIEAKLVWKIQFDTYVRELERYGSKQIEQNESLFAQDTQMILQLLQEESVQDDDLLRLRLGIMNLDNWLDLFNLQLADKLTFIEEMITAFTEEFGRAVKTKLERQYRELLSQYEMMPGSEYNRFFAYRRAKLKNIAAIDNLASYIHMSMNRLFKANQRVMEFACYIFLGKEYRRTLGSNGKRSL</sequence>
<dbReference type="HOGENOM" id="CLU_010573_0_0_10"/>
<dbReference type="Pfam" id="PF04738">
    <property type="entry name" value="Lant_dehydr_N"/>
    <property type="match status" value="1"/>
</dbReference>
<protein>
    <submittedName>
        <fullName evidence="3">Lantibiotic dehydratase domain protein</fullName>
    </submittedName>
</protein>
<dbReference type="AlphaFoldDB" id="F4C9Y4"/>
<proteinExistence type="predicted"/>
<accession>F4C9Y4</accession>
<gene>
    <name evidence="3" type="ordered locus">Sph21_0696</name>
</gene>
<feature type="domain" description="Lantibiotic dehydratase N-terminal" evidence="1">
    <location>
        <begin position="41"/>
        <end position="694"/>
    </location>
</feature>
<dbReference type="InterPro" id="IPR023809">
    <property type="entry name" value="Thiopep_bacteriocin_synth_dom"/>
</dbReference>
<dbReference type="NCBIfam" id="TIGR03891">
    <property type="entry name" value="thiopep_ocin"/>
    <property type="match status" value="1"/>
</dbReference>
<dbReference type="eggNOG" id="ENOG502Z81U">
    <property type="taxonomic scope" value="Bacteria"/>
</dbReference>